<dbReference type="RefSeq" id="WP_095331386.1">
    <property type="nucleotide sequence ID" value="NZ_NPBQ01000091.1"/>
</dbReference>
<dbReference type="Proteomes" id="UP000216961">
    <property type="component" value="Unassembled WGS sequence"/>
</dbReference>
<sequence length="223" mass="25776">MEKRSKQDANQQVVDMPSTQLQFENIPNVHKVYGTEQQVNQGEIYLSNQGQGGGIQQEQVVGFDESIYGGTIQPIDFKTLEVTNDIRGQDLEKFIKMIRVIQSEYKKYSVALNFVYLPGGRTFSFLANGNRRLAAIARITNQYMTVSSYLIEVSTMDGRSLSTLLIKNISDNMIEYIIKELLKKLVYNSGSWNIDSLKHFDYIRVKHTKQNEKEWSRRIKKYL</sequence>
<dbReference type="InterPro" id="IPR041419">
    <property type="entry name" value="TnsE_C"/>
</dbReference>
<comment type="caution">
    <text evidence="2">The sequence shown here is derived from an EMBL/GenBank/DDBJ whole genome shotgun (WGS) entry which is preliminary data.</text>
</comment>
<dbReference type="Pfam" id="PF18623">
    <property type="entry name" value="TnsE_C"/>
    <property type="match status" value="1"/>
</dbReference>
<gene>
    <name evidence="2" type="ORF">CHH57_15000</name>
</gene>
<dbReference type="AlphaFoldDB" id="A0AA91TQT2"/>
<reference evidence="2 3" key="1">
    <citation type="submission" date="2017-07" db="EMBL/GenBank/DDBJ databases">
        <title>Isolation and whole genome analysis of endospore-forming bacteria from heroin.</title>
        <authorList>
            <person name="Kalinowski J."/>
            <person name="Ahrens B."/>
            <person name="Al-Dilaimi A."/>
            <person name="Winkler A."/>
            <person name="Wibberg D."/>
            <person name="Schleenbecker U."/>
            <person name="Ruckert C."/>
            <person name="Wolfel R."/>
            <person name="Grass G."/>
        </authorList>
    </citation>
    <scope>NUCLEOTIDE SEQUENCE [LARGE SCALE GENOMIC DNA]</scope>
    <source>
        <strain evidence="2 3">7521-2</strain>
    </source>
</reference>
<proteinExistence type="predicted"/>
<name>A0AA91TQT2_NIACI</name>
<evidence type="ECO:0000259" key="1">
    <source>
        <dbReference type="Pfam" id="PF18623"/>
    </source>
</evidence>
<organism evidence="2 3">
    <name type="scientific">Niallia circulans</name>
    <name type="common">Bacillus circulans</name>
    <dbReference type="NCBI Taxonomy" id="1397"/>
    <lineage>
        <taxon>Bacteria</taxon>
        <taxon>Bacillati</taxon>
        <taxon>Bacillota</taxon>
        <taxon>Bacilli</taxon>
        <taxon>Bacillales</taxon>
        <taxon>Bacillaceae</taxon>
        <taxon>Niallia</taxon>
    </lineage>
</organism>
<dbReference type="EMBL" id="NPBQ01000091">
    <property type="protein sequence ID" value="PAD82392.1"/>
    <property type="molecule type" value="Genomic_DNA"/>
</dbReference>
<feature type="domain" description="TnsE C-terminal" evidence="1">
    <location>
        <begin position="91"/>
        <end position="213"/>
    </location>
</feature>
<evidence type="ECO:0000313" key="3">
    <source>
        <dbReference type="Proteomes" id="UP000216961"/>
    </source>
</evidence>
<accession>A0AA91TQT2</accession>
<protein>
    <recommendedName>
        <fullName evidence="1">TnsE C-terminal domain-containing protein</fullName>
    </recommendedName>
</protein>
<evidence type="ECO:0000313" key="2">
    <source>
        <dbReference type="EMBL" id="PAD82392.1"/>
    </source>
</evidence>